<dbReference type="InterPro" id="IPR054438">
    <property type="entry name" value="Struct_cement_gp24/gp6"/>
</dbReference>
<name>A0A369L0B1_9BACT</name>
<gene>
    <name evidence="1" type="ORF">DCC88_00365</name>
</gene>
<evidence type="ECO:0000313" key="1">
    <source>
        <dbReference type="EMBL" id="RDB37414.1"/>
    </source>
</evidence>
<keyword evidence="2" id="KW-1185">Reference proteome</keyword>
<proteinExistence type="predicted"/>
<dbReference type="Proteomes" id="UP000253934">
    <property type="component" value="Unassembled WGS sequence"/>
</dbReference>
<dbReference type="Pfam" id="PF22758">
    <property type="entry name" value="Phage_cement"/>
    <property type="match status" value="1"/>
</dbReference>
<comment type="caution">
    <text evidence="1">The sequence shown here is derived from an EMBL/GenBank/DDBJ whole genome shotgun (WGS) entry which is preliminary data.</text>
</comment>
<sequence>MNYSMYSETGYSGQLADIQPSIIRTYANSQAIKAGNLVARKQQGSEVLKLATKIEDEILGISLRNVSEINDGIEYFKEKTPIAVLSFGSVYVQVESDVKSGQSVYVRVVADKEFKIGGFSGKEDTNKSNTLKLKNAKFVTSASSGKIAQIELLGRLELQSL</sequence>
<organism evidence="1 2">
    <name type="scientific">Spirobacillus cienkowskii</name>
    <dbReference type="NCBI Taxonomy" id="495820"/>
    <lineage>
        <taxon>Bacteria</taxon>
        <taxon>Pseudomonadati</taxon>
        <taxon>Bdellovibrionota</taxon>
        <taxon>Oligoflexia</taxon>
        <taxon>Silvanigrellales</taxon>
        <taxon>Spirobacillus</taxon>
    </lineage>
</organism>
<protein>
    <submittedName>
        <fullName evidence="1">Uncharacterized protein</fullName>
    </submittedName>
</protein>
<accession>A0A369L0B1</accession>
<dbReference type="AlphaFoldDB" id="A0A369L0B1"/>
<dbReference type="EMBL" id="QOVW01000001">
    <property type="protein sequence ID" value="RDB37414.1"/>
    <property type="molecule type" value="Genomic_DNA"/>
</dbReference>
<reference evidence="1" key="1">
    <citation type="submission" date="2018-04" db="EMBL/GenBank/DDBJ databases">
        <title>Draft genome sequence of the Candidatus Spirobacillus cienkowskii, a pathogen of freshwater Daphnia species, reconstructed from hemolymph metagenomic reads.</title>
        <authorList>
            <person name="Bresciani L."/>
            <person name="Lemos L.N."/>
            <person name="Wale N."/>
            <person name="Lin J.Y."/>
            <person name="Fernandes G.R."/>
            <person name="Duffy M.A."/>
            <person name="Rodrigues J.M."/>
        </authorList>
    </citation>
    <scope>NUCLEOTIDE SEQUENCE [LARGE SCALE GENOMIC DNA]</scope>
    <source>
        <strain evidence="1">Binning01</strain>
    </source>
</reference>
<evidence type="ECO:0000313" key="2">
    <source>
        <dbReference type="Proteomes" id="UP000253934"/>
    </source>
</evidence>